<comment type="similarity">
    <text evidence="1 11">Belongs to the thymidine kinase family.</text>
</comment>
<dbReference type="InterPro" id="IPR027417">
    <property type="entry name" value="P-loop_NTPase"/>
</dbReference>
<evidence type="ECO:0000313" key="13">
    <source>
        <dbReference type="Proteomes" id="UP000032809"/>
    </source>
</evidence>
<sequence length="186" mass="20849">MNSGSLVVIVGPMYSGKTSELISFIEIYTLGKKKIKVFKPKIDYRYNNTQIVSHSKSAVDAIAITKPKEILTYLQGNENAVFIDEVQFLDETLREVVLQMIESGIDVYCAGLDLSFKANPFIVTALLMAHADNIIKKKAVCHECGEYRGTLTYKFVGNGDEIDIGGFDKYIAVCRDCYLKLKQKNE</sequence>
<evidence type="ECO:0000256" key="1">
    <source>
        <dbReference type="ARBA" id="ARBA00007587"/>
    </source>
</evidence>
<dbReference type="PIRSF" id="PIRSF035805">
    <property type="entry name" value="TK_cell"/>
    <property type="match status" value="1"/>
</dbReference>
<dbReference type="InterPro" id="IPR020633">
    <property type="entry name" value="Thymidine_kinase_CS"/>
</dbReference>
<dbReference type="HOGENOM" id="CLU_064400_3_0_0"/>
<dbReference type="AlphaFoldDB" id="A0A0C7NSR5"/>
<keyword evidence="5 10" id="KW-0547">Nucleotide-binding</keyword>
<dbReference type="GO" id="GO:0005829">
    <property type="term" value="C:cytosol"/>
    <property type="evidence" value="ECO:0007669"/>
    <property type="project" value="TreeGrafter"/>
</dbReference>
<dbReference type="Gene3D" id="3.30.60.20">
    <property type="match status" value="1"/>
</dbReference>
<dbReference type="RefSeq" id="WP_045088211.1">
    <property type="nucleotide sequence ID" value="NZ_LN824141.1"/>
</dbReference>
<keyword evidence="3 10" id="KW-0237">DNA synthesis</keyword>
<keyword evidence="13" id="KW-1185">Reference proteome</keyword>
<evidence type="ECO:0000256" key="6">
    <source>
        <dbReference type="ARBA" id="ARBA00022777"/>
    </source>
</evidence>
<dbReference type="InterPro" id="IPR001267">
    <property type="entry name" value="Thymidine_kinase"/>
</dbReference>
<dbReference type="PROSITE" id="PS00603">
    <property type="entry name" value="TK_CELLULAR_TYPE"/>
    <property type="match status" value="1"/>
</dbReference>
<evidence type="ECO:0000256" key="8">
    <source>
        <dbReference type="PIRSR" id="PIRSR035805-1"/>
    </source>
</evidence>
<dbReference type="SUPFAM" id="SSF52540">
    <property type="entry name" value="P-loop containing nucleoside triphosphate hydrolases"/>
    <property type="match status" value="1"/>
</dbReference>
<evidence type="ECO:0000256" key="2">
    <source>
        <dbReference type="ARBA" id="ARBA00012118"/>
    </source>
</evidence>
<dbReference type="GO" id="GO:0046104">
    <property type="term" value="P:thymidine metabolic process"/>
    <property type="evidence" value="ECO:0007669"/>
    <property type="project" value="TreeGrafter"/>
</dbReference>
<feature type="active site" description="Proton acceptor" evidence="8">
    <location>
        <position position="85"/>
    </location>
</feature>
<organism evidence="12 13">
    <name type="scientific">Defluviitoga tunisiensis</name>
    <dbReference type="NCBI Taxonomy" id="1006576"/>
    <lineage>
        <taxon>Bacteria</taxon>
        <taxon>Thermotogati</taxon>
        <taxon>Thermotogota</taxon>
        <taxon>Thermotogae</taxon>
        <taxon>Petrotogales</taxon>
        <taxon>Petrotogaceae</taxon>
        <taxon>Defluviitoga</taxon>
    </lineage>
</organism>
<evidence type="ECO:0000256" key="3">
    <source>
        <dbReference type="ARBA" id="ARBA00022634"/>
    </source>
</evidence>
<dbReference type="SUPFAM" id="SSF57716">
    <property type="entry name" value="Glucocorticoid receptor-like (DNA-binding domain)"/>
    <property type="match status" value="1"/>
</dbReference>
<reference evidence="13" key="1">
    <citation type="submission" date="2014-11" db="EMBL/GenBank/DDBJ databases">
        <authorList>
            <person name="Wibberg D."/>
        </authorList>
    </citation>
    <scope>NUCLEOTIDE SEQUENCE [LARGE SCALE GENOMIC DNA]</scope>
    <source>
        <strain evidence="13">L3</strain>
    </source>
</reference>
<dbReference type="EC" id="2.7.1.21" evidence="2 10"/>
<dbReference type="Pfam" id="PF00265">
    <property type="entry name" value="TK"/>
    <property type="match status" value="1"/>
</dbReference>
<evidence type="ECO:0000256" key="11">
    <source>
        <dbReference type="RuleBase" id="RU004165"/>
    </source>
</evidence>
<dbReference type="GO" id="GO:0005524">
    <property type="term" value="F:ATP binding"/>
    <property type="evidence" value="ECO:0007669"/>
    <property type="project" value="UniProtKB-KW"/>
</dbReference>
<evidence type="ECO:0000256" key="4">
    <source>
        <dbReference type="ARBA" id="ARBA00022679"/>
    </source>
</evidence>
<evidence type="ECO:0000256" key="7">
    <source>
        <dbReference type="ARBA" id="ARBA00022840"/>
    </source>
</evidence>
<feature type="binding site" evidence="9">
    <location>
        <begin position="162"/>
        <end position="165"/>
    </location>
    <ligand>
        <name>substrate</name>
    </ligand>
</feature>
<dbReference type="PANTHER" id="PTHR11441">
    <property type="entry name" value="THYMIDINE KINASE"/>
    <property type="match status" value="1"/>
</dbReference>
<dbReference type="KEGG" id="dtn:DTL3_1552"/>
<dbReference type="GO" id="GO:0004797">
    <property type="term" value="F:thymidine kinase activity"/>
    <property type="evidence" value="ECO:0007669"/>
    <property type="project" value="UniProtKB-EC"/>
</dbReference>
<evidence type="ECO:0000256" key="5">
    <source>
        <dbReference type="ARBA" id="ARBA00022741"/>
    </source>
</evidence>
<proteinExistence type="inferred from homology"/>
<evidence type="ECO:0000313" key="12">
    <source>
        <dbReference type="EMBL" id="CEP78842.1"/>
    </source>
</evidence>
<dbReference type="PANTHER" id="PTHR11441:SF0">
    <property type="entry name" value="THYMIDINE KINASE, CYTOSOLIC"/>
    <property type="match status" value="1"/>
</dbReference>
<comment type="catalytic activity">
    <reaction evidence="10">
        <text>thymidine + ATP = dTMP + ADP + H(+)</text>
        <dbReference type="Rhea" id="RHEA:19129"/>
        <dbReference type="ChEBI" id="CHEBI:15378"/>
        <dbReference type="ChEBI" id="CHEBI:17748"/>
        <dbReference type="ChEBI" id="CHEBI:30616"/>
        <dbReference type="ChEBI" id="CHEBI:63528"/>
        <dbReference type="ChEBI" id="CHEBI:456216"/>
        <dbReference type="EC" id="2.7.1.21"/>
    </reaction>
</comment>
<accession>A0A0C7NSR5</accession>
<dbReference type="NCBIfam" id="NF003296">
    <property type="entry name" value="PRK04296.1-1"/>
    <property type="match status" value="1"/>
</dbReference>
<dbReference type="OrthoDB" id="9781579at2"/>
<dbReference type="Gene3D" id="3.40.50.300">
    <property type="entry name" value="P-loop containing nucleotide triphosphate hydrolases"/>
    <property type="match status" value="1"/>
</dbReference>
<dbReference type="STRING" id="1006576.DTL3_1552"/>
<name>A0A0C7NSR5_DEFTU</name>
<keyword evidence="4 10" id="KW-0808">Transferase</keyword>
<dbReference type="EMBL" id="LN824141">
    <property type="protein sequence ID" value="CEP78842.1"/>
    <property type="molecule type" value="Genomic_DNA"/>
</dbReference>
<feature type="binding site" evidence="9">
    <location>
        <position position="170"/>
    </location>
    <ligand>
        <name>substrate</name>
    </ligand>
</feature>
<dbReference type="Proteomes" id="UP000032809">
    <property type="component" value="Chromosome I"/>
</dbReference>
<dbReference type="GO" id="GO:0071897">
    <property type="term" value="P:DNA biosynthetic process"/>
    <property type="evidence" value="ECO:0007669"/>
    <property type="project" value="UniProtKB-KW"/>
</dbReference>
<evidence type="ECO:0000256" key="10">
    <source>
        <dbReference type="RuleBase" id="RU000544"/>
    </source>
</evidence>
<gene>
    <name evidence="12" type="primary">tdk</name>
    <name evidence="12" type="ORF">DTL3_1552</name>
</gene>
<protein>
    <recommendedName>
        <fullName evidence="2 10">Thymidine kinase</fullName>
        <ecNumber evidence="2 10">2.7.1.21</ecNumber>
    </recommendedName>
</protein>
<dbReference type="PATRIC" id="fig|1006576.9.peg.1549"/>
<keyword evidence="6 10" id="KW-0418">Kinase</keyword>
<evidence type="ECO:0000256" key="9">
    <source>
        <dbReference type="PIRSR" id="PIRSR035805-2"/>
    </source>
</evidence>
<keyword evidence="7 10" id="KW-0067">ATP-binding</keyword>